<proteinExistence type="predicted"/>
<reference evidence="3" key="2">
    <citation type="submission" date="2020-05" db="UniProtKB">
        <authorList>
            <consortium name="EnsemblMetazoa"/>
        </authorList>
    </citation>
    <scope>IDENTIFICATION</scope>
</reference>
<name>A0A084VQM2_ANOSI</name>
<dbReference type="EMBL" id="KE525006">
    <property type="protein sequence ID" value="KFB40266.1"/>
    <property type="molecule type" value="Genomic_DNA"/>
</dbReference>
<evidence type="ECO:0000313" key="3">
    <source>
        <dbReference type="EnsemblMetazoa" id="ASIC007806-PA"/>
    </source>
</evidence>
<dbReference type="EnsemblMetazoa" id="ASIC007806-RA">
    <property type="protein sequence ID" value="ASIC007806-PA"/>
    <property type="gene ID" value="ASIC007806"/>
</dbReference>
<feature type="region of interest" description="Disordered" evidence="1">
    <location>
        <begin position="1"/>
        <end position="21"/>
    </location>
</feature>
<dbReference type="Proteomes" id="UP000030765">
    <property type="component" value="Unassembled WGS sequence"/>
</dbReference>
<sequence>MTSSARKATKTRSSRDRRRRERVSEWKLFVTVEPHSPRSFTISSTGRPHRALKCATKTFGSVSVGSDRSVGRSIGLDVEEGV</sequence>
<evidence type="ECO:0000313" key="4">
    <source>
        <dbReference type="Proteomes" id="UP000030765"/>
    </source>
</evidence>
<accession>A0A084VQM2</accession>
<dbReference type="AlphaFoldDB" id="A0A084VQM2"/>
<evidence type="ECO:0000256" key="1">
    <source>
        <dbReference type="SAM" id="MobiDB-lite"/>
    </source>
</evidence>
<dbReference type="VEuPathDB" id="VectorBase:ASIC007806"/>
<reference evidence="2 4" key="1">
    <citation type="journal article" date="2014" name="BMC Genomics">
        <title>Genome sequence of Anopheles sinensis provides insight into genetics basis of mosquito competence for malaria parasites.</title>
        <authorList>
            <person name="Zhou D."/>
            <person name="Zhang D."/>
            <person name="Ding G."/>
            <person name="Shi L."/>
            <person name="Hou Q."/>
            <person name="Ye Y."/>
            <person name="Xu Y."/>
            <person name="Zhou H."/>
            <person name="Xiong C."/>
            <person name="Li S."/>
            <person name="Yu J."/>
            <person name="Hong S."/>
            <person name="Yu X."/>
            <person name="Zou P."/>
            <person name="Chen C."/>
            <person name="Chang X."/>
            <person name="Wang W."/>
            <person name="Lv Y."/>
            <person name="Sun Y."/>
            <person name="Ma L."/>
            <person name="Shen B."/>
            <person name="Zhu C."/>
        </authorList>
    </citation>
    <scope>NUCLEOTIDE SEQUENCE [LARGE SCALE GENOMIC DNA]</scope>
</reference>
<protein>
    <submittedName>
        <fullName evidence="2 3">ATPase AAA</fullName>
    </submittedName>
</protein>
<gene>
    <name evidence="2" type="ORF">ZHAS_00007806</name>
</gene>
<organism evidence="2">
    <name type="scientific">Anopheles sinensis</name>
    <name type="common">Mosquito</name>
    <dbReference type="NCBI Taxonomy" id="74873"/>
    <lineage>
        <taxon>Eukaryota</taxon>
        <taxon>Metazoa</taxon>
        <taxon>Ecdysozoa</taxon>
        <taxon>Arthropoda</taxon>
        <taxon>Hexapoda</taxon>
        <taxon>Insecta</taxon>
        <taxon>Pterygota</taxon>
        <taxon>Neoptera</taxon>
        <taxon>Endopterygota</taxon>
        <taxon>Diptera</taxon>
        <taxon>Nematocera</taxon>
        <taxon>Culicoidea</taxon>
        <taxon>Culicidae</taxon>
        <taxon>Anophelinae</taxon>
        <taxon>Anopheles</taxon>
    </lineage>
</organism>
<dbReference type="EMBL" id="ATLV01015274">
    <property type="status" value="NOT_ANNOTATED_CDS"/>
    <property type="molecule type" value="Genomic_DNA"/>
</dbReference>
<keyword evidence="4" id="KW-1185">Reference proteome</keyword>
<feature type="compositionally biased region" description="Basic residues" evidence="1">
    <location>
        <begin position="7"/>
        <end position="21"/>
    </location>
</feature>
<evidence type="ECO:0000313" key="2">
    <source>
        <dbReference type="EMBL" id="KFB40266.1"/>
    </source>
</evidence>